<keyword evidence="2" id="KW-1185">Reference proteome</keyword>
<dbReference type="RefSeq" id="WP_188405033.1">
    <property type="nucleotide sequence ID" value="NZ_BMGL01000002.1"/>
</dbReference>
<reference evidence="1 2" key="1">
    <citation type="journal article" date="2014" name="Int. J. Syst. Evol. Microbiol.">
        <title>Complete genome sequence of Corynebacterium casei LMG S-19264T (=DSM 44701T), isolated from a smear-ripened cheese.</title>
        <authorList>
            <consortium name="US DOE Joint Genome Institute (JGI-PGF)"/>
            <person name="Walter F."/>
            <person name="Albersmeier A."/>
            <person name="Kalinowski J."/>
            <person name="Ruckert C."/>
        </authorList>
    </citation>
    <scope>NUCLEOTIDE SEQUENCE [LARGE SCALE GENOMIC DNA]</scope>
    <source>
        <strain evidence="1 2">CGMCC 1.12925</strain>
    </source>
</reference>
<name>A0A916ZMJ2_9FLAO</name>
<dbReference type="AlphaFoldDB" id="A0A916ZMJ2"/>
<proteinExistence type="predicted"/>
<comment type="caution">
    <text evidence="1">The sequence shown here is derived from an EMBL/GenBank/DDBJ whole genome shotgun (WGS) entry which is preliminary data.</text>
</comment>
<dbReference type="EMBL" id="BMGL01000002">
    <property type="protein sequence ID" value="GGE05075.1"/>
    <property type="molecule type" value="Genomic_DNA"/>
</dbReference>
<accession>A0A916ZMJ2</accession>
<dbReference type="Proteomes" id="UP000599688">
    <property type="component" value="Unassembled WGS sequence"/>
</dbReference>
<organism evidence="1 2">
    <name type="scientific">Psychroflexus salis</name>
    <dbReference type="NCBI Taxonomy" id="1526574"/>
    <lineage>
        <taxon>Bacteria</taxon>
        <taxon>Pseudomonadati</taxon>
        <taxon>Bacteroidota</taxon>
        <taxon>Flavobacteriia</taxon>
        <taxon>Flavobacteriales</taxon>
        <taxon>Flavobacteriaceae</taxon>
        <taxon>Psychroflexus</taxon>
    </lineage>
</organism>
<evidence type="ECO:0000313" key="1">
    <source>
        <dbReference type="EMBL" id="GGE05075.1"/>
    </source>
</evidence>
<dbReference type="SUPFAM" id="SSF53383">
    <property type="entry name" value="PLP-dependent transferases"/>
    <property type="match status" value="1"/>
</dbReference>
<gene>
    <name evidence="1" type="ORF">GCM10010831_03410</name>
</gene>
<evidence type="ECO:0000313" key="2">
    <source>
        <dbReference type="Proteomes" id="UP000599688"/>
    </source>
</evidence>
<sequence>MILNNYIVEEITNNHPSFLIIPSRKKDIFKNASIARNNDFDLLTLLQKRYPDKYVTLTKSGKDALRLVYENTKQYNGKGNTIIKTTSNNFYISGCVTKTIEMYQNWTRHEDTKSNYQLFNHEFGYADNSVMDYKSDKIVIEDCAYSFNSRLSNNELCGTKSNYSIFSFSKFFPIQLGGFLLSDTPVDYKLENDLFQYISSVVGYYFNKIEYWTSVRRKIFNYYSTVFSQLGFKPFFMFSENSVPGVFLFTAPKEIDLDLLKKYYWTRGIQCSVFYGKQAFYLPLNQFIEKSHVDYFASILKSFLKRYNY</sequence>
<protein>
    <submittedName>
        <fullName evidence="1">Uncharacterized protein</fullName>
    </submittedName>
</protein>
<dbReference type="InterPro" id="IPR015424">
    <property type="entry name" value="PyrdxlP-dep_Trfase"/>
</dbReference>